<keyword evidence="7" id="KW-1185">Reference proteome</keyword>
<reference evidence="6 7" key="1">
    <citation type="submission" date="2020-08" db="EMBL/GenBank/DDBJ databases">
        <authorList>
            <person name="Hejnol A."/>
        </authorList>
    </citation>
    <scope>NUCLEOTIDE SEQUENCE [LARGE SCALE GENOMIC DNA]</scope>
</reference>
<protein>
    <submittedName>
        <fullName evidence="6">DgyrCDS10119</fullName>
    </submittedName>
</protein>
<dbReference type="GO" id="GO:0005737">
    <property type="term" value="C:cytoplasm"/>
    <property type="evidence" value="ECO:0007669"/>
    <property type="project" value="TreeGrafter"/>
</dbReference>
<feature type="binding site" evidence="3">
    <location>
        <position position="85"/>
    </location>
    <ligand>
        <name>ATP</name>
        <dbReference type="ChEBI" id="CHEBI:30616"/>
    </ligand>
</feature>
<sequence length="623" mass="71146">MPQNKLRKKETVKRNKDFLKRIYNFLTWPKSKSPILEDKIWIRGKNKVVLDSLGFTLTGIELGRGVNSVVLGGNSIRTGSPVAIKIYDKFKMIKEGKIHIFEKFVIRELKIMAKISHPNIIKCIAAATSPKKAYLVMEYLTGRTVKDELDRHKRLTEPIAGVWFSQLIDAVHYLHIKGIAHRDIKCSNLLLDSKNSIKLSDFGLATYNLNDHRALGIIWSATFVGNLEYAAPEVLLEHEYIATKADMWSVGIVLYVCLYGHCPFRGKDRRDILNSIEGGLAKEDDEEVSMPYVKNEEFYKKYQGLRIDDVREKKATRILTQSIEDTYTKKEEFSSQLKNLKQDIISEKSIENEESKLDNSTTKYRKTVLSKIDEGTNSVNDSKAQIIDSTSLSSISFNNFDGNLSVKSSRNIVEKNGGNTQQPINKDLLYESITLKEDEDCKRNIKDEKKDKIIDFQEKNIDFYIKNSESNENQMPTEDDLNYQQSSTDCSNGNEKQVENQLKPLKCPYSSPLSFPQEYLLETKQEISTKDEKQNTTLNKTLPNDEMENVSVASTVPGSMIIEEEEDELDDKTNVSNINKVEIFNKSNSFYEKCSITSNESEEKLRNSNLTNEPVSDGSNIHH</sequence>
<evidence type="ECO:0000313" key="6">
    <source>
        <dbReference type="EMBL" id="CAD5121625.1"/>
    </source>
</evidence>
<dbReference type="SMART" id="SM00220">
    <property type="entry name" value="S_TKc"/>
    <property type="match status" value="1"/>
</dbReference>
<dbReference type="GO" id="GO:0035556">
    <property type="term" value="P:intracellular signal transduction"/>
    <property type="evidence" value="ECO:0007669"/>
    <property type="project" value="TreeGrafter"/>
</dbReference>
<gene>
    <name evidence="6" type="ORF">DGYR_LOCUS9554</name>
</gene>
<dbReference type="GO" id="GO:0000226">
    <property type="term" value="P:microtubule cytoskeleton organization"/>
    <property type="evidence" value="ECO:0007669"/>
    <property type="project" value="TreeGrafter"/>
</dbReference>
<dbReference type="AlphaFoldDB" id="A0A7I8W0D9"/>
<dbReference type="PROSITE" id="PS00107">
    <property type="entry name" value="PROTEIN_KINASE_ATP"/>
    <property type="match status" value="1"/>
</dbReference>
<dbReference type="OrthoDB" id="541276at2759"/>
<dbReference type="Proteomes" id="UP000549394">
    <property type="component" value="Unassembled WGS sequence"/>
</dbReference>
<dbReference type="InterPro" id="IPR011009">
    <property type="entry name" value="Kinase-like_dom_sf"/>
</dbReference>
<evidence type="ECO:0000313" key="7">
    <source>
        <dbReference type="Proteomes" id="UP000549394"/>
    </source>
</evidence>
<accession>A0A7I8W0D9</accession>
<dbReference type="InterPro" id="IPR008271">
    <property type="entry name" value="Ser/Thr_kinase_AS"/>
</dbReference>
<evidence type="ECO:0000256" key="1">
    <source>
        <dbReference type="ARBA" id="ARBA00022741"/>
    </source>
</evidence>
<dbReference type="PANTHER" id="PTHR24346">
    <property type="entry name" value="MAP/MICROTUBULE AFFINITY-REGULATING KINASE"/>
    <property type="match status" value="1"/>
</dbReference>
<feature type="region of interest" description="Disordered" evidence="4">
    <location>
        <begin position="527"/>
        <end position="547"/>
    </location>
</feature>
<keyword evidence="1 3" id="KW-0547">Nucleotide-binding</keyword>
<dbReference type="InterPro" id="IPR017441">
    <property type="entry name" value="Protein_kinase_ATP_BS"/>
</dbReference>
<feature type="region of interest" description="Disordered" evidence="4">
    <location>
        <begin position="468"/>
        <end position="496"/>
    </location>
</feature>
<evidence type="ECO:0000256" key="2">
    <source>
        <dbReference type="ARBA" id="ARBA00022840"/>
    </source>
</evidence>
<dbReference type="PANTHER" id="PTHR24346:SF42">
    <property type="entry name" value="SERINE_THREONINE-PROTEIN KINASE SIK3"/>
    <property type="match status" value="1"/>
</dbReference>
<evidence type="ECO:0000256" key="4">
    <source>
        <dbReference type="SAM" id="MobiDB-lite"/>
    </source>
</evidence>
<feature type="region of interest" description="Disordered" evidence="4">
    <location>
        <begin position="598"/>
        <end position="623"/>
    </location>
</feature>
<proteinExistence type="predicted"/>
<dbReference type="GO" id="GO:0050321">
    <property type="term" value="F:tau-protein kinase activity"/>
    <property type="evidence" value="ECO:0007669"/>
    <property type="project" value="TreeGrafter"/>
</dbReference>
<dbReference type="InterPro" id="IPR000719">
    <property type="entry name" value="Prot_kinase_dom"/>
</dbReference>
<evidence type="ECO:0000259" key="5">
    <source>
        <dbReference type="PROSITE" id="PS50011"/>
    </source>
</evidence>
<dbReference type="PROSITE" id="PS50011">
    <property type="entry name" value="PROTEIN_KINASE_DOM"/>
    <property type="match status" value="1"/>
</dbReference>
<dbReference type="EMBL" id="CAJFCJ010000014">
    <property type="protein sequence ID" value="CAD5121625.1"/>
    <property type="molecule type" value="Genomic_DNA"/>
</dbReference>
<organism evidence="6 7">
    <name type="scientific">Dimorphilus gyrociliatus</name>
    <dbReference type="NCBI Taxonomy" id="2664684"/>
    <lineage>
        <taxon>Eukaryota</taxon>
        <taxon>Metazoa</taxon>
        <taxon>Spiralia</taxon>
        <taxon>Lophotrochozoa</taxon>
        <taxon>Annelida</taxon>
        <taxon>Polychaeta</taxon>
        <taxon>Polychaeta incertae sedis</taxon>
        <taxon>Dinophilidae</taxon>
        <taxon>Dimorphilus</taxon>
    </lineage>
</organism>
<feature type="compositionally biased region" description="Polar residues" evidence="4">
    <location>
        <begin position="468"/>
        <end position="495"/>
    </location>
</feature>
<dbReference type="SUPFAM" id="SSF56112">
    <property type="entry name" value="Protein kinase-like (PK-like)"/>
    <property type="match status" value="1"/>
</dbReference>
<dbReference type="GO" id="GO:0005524">
    <property type="term" value="F:ATP binding"/>
    <property type="evidence" value="ECO:0007669"/>
    <property type="project" value="UniProtKB-UniRule"/>
</dbReference>
<dbReference type="Gene3D" id="1.10.510.10">
    <property type="entry name" value="Transferase(Phosphotransferase) domain 1"/>
    <property type="match status" value="1"/>
</dbReference>
<comment type="caution">
    <text evidence="6">The sequence shown here is derived from an EMBL/GenBank/DDBJ whole genome shotgun (WGS) entry which is preliminary data.</text>
</comment>
<keyword evidence="2 3" id="KW-0067">ATP-binding</keyword>
<feature type="compositionally biased region" description="Polar residues" evidence="4">
    <location>
        <begin position="607"/>
        <end position="623"/>
    </location>
</feature>
<dbReference type="Pfam" id="PF00069">
    <property type="entry name" value="Pkinase"/>
    <property type="match status" value="1"/>
</dbReference>
<feature type="domain" description="Protein kinase" evidence="5">
    <location>
        <begin position="56"/>
        <end position="345"/>
    </location>
</feature>
<evidence type="ECO:0000256" key="3">
    <source>
        <dbReference type="PROSITE-ProRule" id="PRU10141"/>
    </source>
</evidence>
<name>A0A7I8W0D9_9ANNE</name>
<dbReference type="PROSITE" id="PS00108">
    <property type="entry name" value="PROTEIN_KINASE_ST"/>
    <property type="match status" value="1"/>
</dbReference>